<evidence type="ECO:0000313" key="1">
    <source>
        <dbReference type="EMBL" id="GFR96961.1"/>
    </source>
</evidence>
<protein>
    <recommendedName>
        <fullName evidence="3">DUF885 domain-containing protein</fullName>
    </recommendedName>
</protein>
<dbReference type="EMBL" id="BMAT01005613">
    <property type="protein sequence ID" value="GFR96961.1"/>
    <property type="molecule type" value="Genomic_DNA"/>
</dbReference>
<evidence type="ECO:0008006" key="3">
    <source>
        <dbReference type="Google" id="ProtNLM"/>
    </source>
</evidence>
<feature type="non-terminal residue" evidence="1">
    <location>
        <position position="1"/>
    </location>
</feature>
<keyword evidence="2" id="KW-1185">Reference proteome</keyword>
<accession>A0AAV4HIH7</accession>
<dbReference type="Proteomes" id="UP000762676">
    <property type="component" value="Unassembled WGS sequence"/>
</dbReference>
<sequence length="256" mass="29262">AHESDLQTKAYDPLKALQIAPKKLLLAFPLYQWQPCYKAFSKLFIEELLWLAIVRHDRDLACPGQLGLALNGGDAHEGIYSLAATHLPAFRRYCEDSKYYLSPMKFSFNTAYVEGWGLYSEALGEELGIYETNLEMLGRYAFEMFRANRLVVDTGLHAFGWPKDKALQYMMDNCLNPPGELKNEVERYITWPGQACAYKIGEMKIWELRRKAEKALGTTFDIREFHHRILDCGAVPLDVLANVVDEFIHESKVAGN</sequence>
<dbReference type="Pfam" id="PF05960">
    <property type="entry name" value="DUF885"/>
    <property type="match status" value="1"/>
</dbReference>
<reference evidence="1 2" key="1">
    <citation type="journal article" date="2021" name="Elife">
        <title>Chloroplast acquisition without the gene transfer in kleptoplastic sea slugs, Plakobranchus ocellatus.</title>
        <authorList>
            <person name="Maeda T."/>
            <person name="Takahashi S."/>
            <person name="Yoshida T."/>
            <person name="Shimamura S."/>
            <person name="Takaki Y."/>
            <person name="Nagai Y."/>
            <person name="Toyoda A."/>
            <person name="Suzuki Y."/>
            <person name="Arimoto A."/>
            <person name="Ishii H."/>
            <person name="Satoh N."/>
            <person name="Nishiyama T."/>
            <person name="Hasebe M."/>
            <person name="Maruyama T."/>
            <person name="Minagawa J."/>
            <person name="Obokata J."/>
            <person name="Shigenobu S."/>
        </authorList>
    </citation>
    <scope>NUCLEOTIDE SEQUENCE [LARGE SCALE GENOMIC DNA]</scope>
</reference>
<evidence type="ECO:0000313" key="2">
    <source>
        <dbReference type="Proteomes" id="UP000762676"/>
    </source>
</evidence>
<gene>
    <name evidence="1" type="ORF">ElyMa_002733400</name>
</gene>
<comment type="caution">
    <text evidence="1">The sequence shown here is derived from an EMBL/GenBank/DDBJ whole genome shotgun (WGS) entry which is preliminary data.</text>
</comment>
<proteinExistence type="predicted"/>
<dbReference type="AlphaFoldDB" id="A0AAV4HIH7"/>
<name>A0AAV4HIH7_9GAST</name>
<dbReference type="PANTHER" id="PTHR33361">
    <property type="entry name" value="GLR0591 PROTEIN"/>
    <property type="match status" value="1"/>
</dbReference>
<organism evidence="1 2">
    <name type="scientific">Elysia marginata</name>
    <dbReference type="NCBI Taxonomy" id="1093978"/>
    <lineage>
        <taxon>Eukaryota</taxon>
        <taxon>Metazoa</taxon>
        <taxon>Spiralia</taxon>
        <taxon>Lophotrochozoa</taxon>
        <taxon>Mollusca</taxon>
        <taxon>Gastropoda</taxon>
        <taxon>Heterobranchia</taxon>
        <taxon>Euthyneura</taxon>
        <taxon>Panpulmonata</taxon>
        <taxon>Sacoglossa</taxon>
        <taxon>Placobranchoidea</taxon>
        <taxon>Plakobranchidae</taxon>
        <taxon>Elysia</taxon>
    </lineage>
</organism>
<dbReference type="InterPro" id="IPR010281">
    <property type="entry name" value="DUF885"/>
</dbReference>
<dbReference type="PANTHER" id="PTHR33361:SF2">
    <property type="entry name" value="DUF885 DOMAIN-CONTAINING PROTEIN"/>
    <property type="match status" value="1"/>
</dbReference>